<proteinExistence type="inferred from homology"/>
<keyword evidence="5 11" id="KW-0812">Transmembrane</keyword>
<evidence type="ECO:0000256" key="8">
    <source>
        <dbReference type="ARBA" id="ARBA00022989"/>
    </source>
</evidence>
<evidence type="ECO:0000313" key="13">
    <source>
        <dbReference type="EMBL" id="QEC49112.1"/>
    </source>
</evidence>
<evidence type="ECO:0000259" key="12">
    <source>
        <dbReference type="Pfam" id="PF02163"/>
    </source>
</evidence>
<dbReference type="InterPro" id="IPR008915">
    <property type="entry name" value="Peptidase_M50"/>
</dbReference>
<dbReference type="SUPFAM" id="SSF50156">
    <property type="entry name" value="PDZ domain-like"/>
    <property type="match status" value="1"/>
</dbReference>
<keyword evidence="7" id="KW-0862">Zinc</keyword>
<protein>
    <submittedName>
        <fullName evidence="13">Peptidase M50</fullName>
    </submittedName>
</protein>
<feature type="transmembrane region" description="Helical" evidence="11">
    <location>
        <begin position="93"/>
        <end position="117"/>
    </location>
</feature>
<dbReference type="GO" id="GO:0004222">
    <property type="term" value="F:metalloendopeptidase activity"/>
    <property type="evidence" value="ECO:0007669"/>
    <property type="project" value="InterPro"/>
</dbReference>
<dbReference type="AlphaFoldDB" id="A0A5B8U915"/>
<comment type="cofactor">
    <cofactor evidence="1">
        <name>Zn(2+)</name>
        <dbReference type="ChEBI" id="CHEBI:29105"/>
    </cofactor>
</comment>
<dbReference type="EMBL" id="CP042430">
    <property type="protein sequence ID" value="QEC49112.1"/>
    <property type="molecule type" value="Genomic_DNA"/>
</dbReference>
<dbReference type="GO" id="GO:0016020">
    <property type="term" value="C:membrane"/>
    <property type="evidence" value="ECO:0007669"/>
    <property type="project" value="UniProtKB-SubCell"/>
</dbReference>
<evidence type="ECO:0000256" key="10">
    <source>
        <dbReference type="ARBA" id="ARBA00023136"/>
    </source>
</evidence>
<sequence length="370" mass="39761">MSWLLAIAGFCVLIILHEFGHFAAAKAVGMRVERFMLFFPPILFKVKRGETEYGIGAIPAGGYVKITGMNPAEEIPPEHAHRAYYRQPVWKRVVVIAAGPVMNVLVAFAIIVGIFMIKGEVDGTSNRIGAIEKNYPAYGALGLGDHVVAVDGKKLAPDDISRQISSHRCAGKPVKGCAASTPVRFTVRSADGTVRTVSLRPIYDPTADPIQAGQPRGRTRLGFGLDPAYTTVGFGTAASDSVAGMWRVTTATVSAIARIFYSSQGRKEVSGVVGSTTVVSQSFQSDNITQALQLLALISLSLAIVNLFPFLPLDGGHIFWALAEKVRGRPIPFRIMEQASYVGFVLVLLLFAVGLTNDIDRLRGAGFGVR</sequence>
<reference evidence="13 14" key="1">
    <citation type="journal article" date="2018" name="J. Microbiol.">
        <title>Baekduia soli gen. nov., sp. nov., a novel bacterium isolated from the soil of Baekdu Mountain and proposal of a novel family name, Baekduiaceae fam. nov.</title>
        <authorList>
            <person name="An D.S."/>
            <person name="Siddiqi M.Z."/>
            <person name="Kim K.H."/>
            <person name="Yu H.S."/>
            <person name="Im W.T."/>
        </authorList>
    </citation>
    <scope>NUCLEOTIDE SEQUENCE [LARGE SCALE GENOMIC DNA]</scope>
    <source>
        <strain evidence="13 14">BR7-21</strain>
    </source>
</reference>
<dbReference type="PANTHER" id="PTHR42837">
    <property type="entry name" value="REGULATOR OF SIGMA-E PROTEASE RSEP"/>
    <property type="match status" value="1"/>
</dbReference>
<dbReference type="CDD" id="cd06163">
    <property type="entry name" value="S2P-M50_PDZ_RseP-like"/>
    <property type="match status" value="1"/>
</dbReference>
<dbReference type="PANTHER" id="PTHR42837:SF2">
    <property type="entry name" value="MEMBRANE METALLOPROTEASE ARASP2, CHLOROPLASTIC-RELATED"/>
    <property type="match status" value="1"/>
</dbReference>
<keyword evidence="6" id="KW-0378">Hydrolase</keyword>
<evidence type="ECO:0000256" key="3">
    <source>
        <dbReference type="ARBA" id="ARBA00007931"/>
    </source>
</evidence>
<keyword evidence="14" id="KW-1185">Reference proteome</keyword>
<evidence type="ECO:0000256" key="1">
    <source>
        <dbReference type="ARBA" id="ARBA00001947"/>
    </source>
</evidence>
<keyword evidence="4" id="KW-0645">Protease</keyword>
<evidence type="ECO:0000256" key="11">
    <source>
        <dbReference type="SAM" id="Phobius"/>
    </source>
</evidence>
<evidence type="ECO:0000256" key="7">
    <source>
        <dbReference type="ARBA" id="ARBA00022833"/>
    </source>
</evidence>
<keyword evidence="8 11" id="KW-1133">Transmembrane helix</keyword>
<feature type="transmembrane region" description="Helical" evidence="11">
    <location>
        <begin position="331"/>
        <end position="353"/>
    </location>
</feature>
<dbReference type="KEGG" id="bsol:FSW04_17035"/>
<evidence type="ECO:0000256" key="9">
    <source>
        <dbReference type="ARBA" id="ARBA00023049"/>
    </source>
</evidence>
<dbReference type="OrthoDB" id="9782003at2"/>
<dbReference type="Pfam" id="PF02163">
    <property type="entry name" value="Peptidase_M50"/>
    <property type="match status" value="1"/>
</dbReference>
<dbReference type="Proteomes" id="UP000321805">
    <property type="component" value="Chromosome"/>
</dbReference>
<dbReference type="InterPro" id="IPR036034">
    <property type="entry name" value="PDZ_sf"/>
</dbReference>
<evidence type="ECO:0000256" key="4">
    <source>
        <dbReference type="ARBA" id="ARBA00022670"/>
    </source>
</evidence>
<accession>A0A5B8U915</accession>
<feature type="domain" description="Peptidase M50" evidence="12">
    <location>
        <begin position="6"/>
        <end position="350"/>
    </location>
</feature>
<keyword evidence="9" id="KW-0482">Metalloprotease</keyword>
<dbReference type="RefSeq" id="WP_146921399.1">
    <property type="nucleotide sequence ID" value="NZ_CP042430.1"/>
</dbReference>
<dbReference type="GO" id="GO:0006508">
    <property type="term" value="P:proteolysis"/>
    <property type="evidence" value="ECO:0007669"/>
    <property type="project" value="UniProtKB-KW"/>
</dbReference>
<keyword evidence="10 11" id="KW-0472">Membrane</keyword>
<evidence type="ECO:0000256" key="5">
    <source>
        <dbReference type="ARBA" id="ARBA00022692"/>
    </source>
</evidence>
<dbReference type="InterPro" id="IPR004387">
    <property type="entry name" value="Pept_M50_Zn"/>
</dbReference>
<evidence type="ECO:0000256" key="2">
    <source>
        <dbReference type="ARBA" id="ARBA00004141"/>
    </source>
</evidence>
<evidence type="ECO:0000313" key="14">
    <source>
        <dbReference type="Proteomes" id="UP000321805"/>
    </source>
</evidence>
<comment type="subcellular location">
    <subcellularLocation>
        <location evidence="2">Membrane</location>
        <topology evidence="2">Multi-pass membrane protein</topology>
    </subcellularLocation>
</comment>
<feature type="transmembrane region" description="Helical" evidence="11">
    <location>
        <begin position="291"/>
        <end position="311"/>
    </location>
</feature>
<evidence type="ECO:0000256" key="6">
    <source>
        <dbReference type="ARBA" id="ARBA00022801"/>
    </source>
</evidence>
<name>A0A5B8U915_9ACTN</name>
<comment type="similarity">
    <text evidence="3">Belongs to the peptidase M50B family.</text>
</comment>
<organism evidence="13 14">
    <name type="scientific">Baekduia soli</name>
    <dbReference type="NCBI Taxonomy" id="496014"/>
    <lineage>
        <taxon>Bacteria</taxon>
        <taxon>Bacillati</taxon>
        <taxon>Actinomycetota</taxon>
        <taxon>Thermoleophilia</taxon>
        <taxon>Solirubrobacterales</taxon>
        <taxon>Baekduiaceae</taxon>
        <taxon>Baekduia</taxon>
    </lineage>
</organism>
<gene>
    <name evidence="13" type="ORF">FSW04_17035</name>
</gene>